<feature type="region of interest" description="Disordered" evidence="1">
    <location>
        <begin position="24"/>
        <end position="46"/>
    </location>
</feature>
<reference evidence="2" key="1">
    <citation type="submission" date="2014-09" db="EMBL/GenBank/DDBJ databases">
        <authorList>
            <person name="Magalhaes I.L.F."/>
            <person name="Oliveira U."/>
            <person name="Santos F.R."/>
            <person name="Vidigal T.H.D.A."/>
            <person name="Brescovit A.D."/>
            <person name="Santos A.J."/>
        </authorList>
    </citation>
    <scope>NUCLEOTIDE SEQUENCE</scope>
    <source>
        <tissue evidence="2">Shoot tissue taken approximately 20 cm above the soil surface</tissue>
    </source>
</reference>
<proteinExistence type="predicted"/>
<name>A0A0A9C9W0_ARUDO</name>
<evidence type="ECO:0000256" key="1">
    <source>
        <dbReference type="SAM" id="MobiDB-lite"/>
    </source>
</evidence>
<sequence>MAFPSARRRRDQARIAALSRIPSGSPAAAMGAGWSPIGQKTRCTAE</sequence>
<evidence type="ECO:0000313" key="2">
    <source>
        <dbReference type="EMBL" id="JAD68307.1"/>
    </source>
</evidence>
<protein>
    <submittedName>
        <fullName evidence="2">Uncharacterized protein</fullName>
    </submittedName>
</protein>
<reference evidence="2" key="2">
    <citation type="journal article" date="2015" name="Data Brief">
        <title>Shoot transcriptome of the giant reed, Arundo donax.</title>
        <authorList>
            <person name="Barrero R.A."/>
            <person name="Guerrero F.D."/>
            <person name="Moolhuijzen P."/>
            <person name="Goolsby J.A."/>
            <person name="Tidwell J."/>
            <person name="Bellgard S.E."/>
            <person name="Bellgard M.I."/>
        </authorList>
    </citation>
    <scope>NUCLEOTIDE SEQUENCE</scope>
    <source>
        <tissue evidence="2">Shoot tissue taken approximately 20 cm above the soil surface</tissue>
    </source>
</reference>
<dbReference type="EMBL" id="GBRH01229588">
    <property type="protein sequence ID" value="JAD68307.1"/>
    <property type="molecule type" value="Transcribed_RNA"/>
</dbReference>
<accession>A0A0A9C9W0</accession>
<feature type="compositionally biased region" description="Low complexity" evidence="1">
    <location>
        <begin position="24"/>
        <end position="36"/>
    </location>
</feature>
<organism evidence="2">
    <name type="scientific">Arundo donax</name>
    <name type="common">Giant reed</name>
    <name type="synonym">Donax arundinaceus</name>
    <dbReference type="NCBI Taxonomy" id="35708"/>
    <lineage>
        <taxon>Eukaryota</taxon>
        <taxon>Viridiplantae</taxon>
        <taxon>Streptophyta</taxon>
        <taxon>Embryophyta</taxon>
        <taxon>Tracheophyta</taxon>
        <taxon>Spermatophyta</taxon>
        <taxon>Magnoliopsida</taxon>
        <taxon>Liliopsida</taxon>
        <taxon>Poales</taxon>
        <taxon>Poaceae</taxon>
        <taxon>PACMAD clade</taxon>
        <taxon>Arundinoideae</taxon>
        <taxon>Arundineae</taxon>
        <taxon>Arundo</taxon>
    </lineage>
</organism>
<dbReference type="AlphaFoldDB" id="A0A0A9C9W0"/>